<evidence type="ECO:0000313" key="2">
    <source>
        <dbReference type="Proteomes" id="UP000593601"/>
    </source>
</evidence>
<accession>A0A7M2RI21</accession>
<dbReference type="AlphaFoldDB" id="A0A7M2RI21"/>
<sequence length="47" mass="5531">MAEDRVSAEELKQIRQLIESIRYGSVTVVVQDGRVIQIEKNEKIRFR</sequence>
<organism evidence="1 2">
    <name type="scientific">Blautia liquoris</name>
    <dbReference type="NCBI Taxonomy" id="2779518"/>
    <lineage>
        <taxon>Bacteria</taxon>
        <taxon>Bacillati</taxon>
        <taxon>Bacillota</taxon>
        <taxon>Clostridia</taxon>
        <taxon>Lachnospirales</taxon>
        <taxon>Lachnospiraceae</taxon>
        <taxon>Blautia</taxon>
    </lineage>
</organism>
<gene>
    <name evidence="1" type="ORF">INP51_13735</name>
</gene>
<dbReference type="Proteomes" id="UP000593601">
    <property type="component" value="Chromosome"/>
</dbReference>
<protein>
    <submittedName>
        <fullName evidence="1">YezD family protein</fullName>
    </submittedName>
</protein>
<proteinExistence type="predicted"/>
<dbReference type="KEGG" id="bliq:INP51_13735"/>
<dbReference type="Pfam" id="PF10055">
    <property type="entry name" value="DUF2292"/>
    <property type="match status" value="1"/>
</dbReference>
<dbReference type="InterPro" id="IPR018743">
    <property type="entry name" value="DUF2292"/>
</dbReference>
<evidence type="ECO:0000313" key="1">
    <source>
        <dbReference type="EMBL" id="QOV19012.1"/>
    </source>
</evidence>
<dbReference type="RefSeq" id="WP_193735371.1">
    <property type="nucleotide sequence ID" value="NZ_CP063304.1"/>
</dbReference>
<keyword evidence="2" id="KW-1185">Reference proteome</keyword>
<name>A0A7M2RI21_9FIRM</name>
<reference evidence="1 2" key="1">
    <citation type="submission" date="2020-10" db="EMBL/GenBank/DDBJ databases">
        <title>Blautia liquoris sp.nov., isolated from the mud in a fermentation cellar used for the production of Chinese strong-flavoured liquor.</title>
        <authorList>
            <person name="Lu L."/>
        </authorList>
    </citation>
    <scope>NUCLEOTIDE SEQUENCE [LARGE SCALE GENOMIC DNA]</scope>
    <source>
        <strain evidence="1 2">LZLJ-3</strain>
    </source>
</reference>
<dbReference type="EMBL" id="CP063304">
    <property type="protein sequence ID" value="QOV19012.1"/>
    <property type="molecule type" value="Genomic_DNA"/>
</dbReference>